<comment type="similarity">
    <text evidence="1 10">Belongs to the GatB/GatE family. GatB subfamily.</text>
</comment>
<dbReference type="InterPro" id="IPR023168">
    <property type="entry name" value="GatB_Yqey_C_2"/>
</dbReference>
<dbReference type="GO" id="GO:0050567">
    <property type="term" value="F:glutaminyl-tRNA synthase (glutamine-hydrolyzing) activity"/>
    <property type="evidence" value="ECO:0007669"/>
    <property type="project" value="UniProtKB-UniRule"/>
</dbReference>
<evidence type="ECO:0000256" key="10">
    <source>
        <dbReference type="HAMAP-Rule" id="MF_00121"/>
    </source>
</evidence>
<evidence type="ECO:0000256" key="5">
    <source>
        <dbReference type="ARBA" id="ARBA00022840"/>
    </source>
</evidence>
<dbReference type="Gene3D" id="1.10.10.410">
    <property type="match status" value="1"/>
</dbReference>
<dbReference type="EC" id="6.3.5.-" evidence="10"/>
<dbReference type="GO" id="GO:0070681">
    <property type="term" value="P:glutaminyl-tRNAGln biosynthesis via transamidation"/>
    <property type="evidence" value="ECO:0007669"/>
    <property type="project" value="TreeGrafter"/>
</dbReference>
<comment type="subunit">
    <text evidence="2 10">Heterotrimer of A, B and C subunits.</text>
</comment>
<comment type="catalytic activity">
    <reaction evidence="9 10">
        <text>L-glutamyl-tRNA(Gln) + L-glutamine + ATP + H2O = L-glutaminyl-tRNA(Gln) + L-glutamate + ADP + phosphate + H(+)</text>
        <dbReference type="Rhea" id="RHEA:17521"/>
        <dbReference type="Rhea" id="RHEA-COMP:9681"/>
        <dbReference type="Rhea" id="RHEA-COMP:9684"/>
        <dbReference type="ChEBI" id="CHEBI:15377"/>
        <dbReference type="ChEBI" id="CHEBI:15378"/>
        <dbReference type="ChEBI" id="CHEBI:29985"/>
        <dbReference type="ChEBI" id="CHEBI:30616"/>
        <dbReference type="ChEBI" id="CHEBI:43474"/>
        <dbReference type="ChEBI" id="CHEBI:58359"/>
        <dbReference type="ChEBI" id="CHEBI:78520"/>
        <dbReference type="ChEBI" id="CHEBI:78521"/>
        <dbReference type="ChEBI" id="CHEBI:456216"/>
    </reaction>
</comment>
<dbReference type="AlphaFoldDB" id="A0A7C5I4Z2"/>
<keyword evidence="3 10" id="KW-0436">Ligase</keyword>
<dbReference type="GO" id="GO:0006412">
    <property type="term" value="P:translation"/>
    <property type="evidence" value="ECO:0007669"/>
    <property type="project" value="UniProtKB-UniRule"/>
</dbReference>
<dbReference type="InterPro" id="IPR017959">
    <property type="entry name" value="Asn/Gln-tRNA_amidoTrfase_suB/E"/>
</dbReference>
<dbReference type="EMBL" id="DRTV01000241">
    <property type="protein sequence ID" value="HHF58448.1"/>
    <property type="molecule type" value="Genomic_DNA"/>
</dbReference>
<dbReference type="FunFam" id="1.10.10.410:FF:000001">
    <property type="entry name" value="Aspartyl/glutamyl-tRNA(Asn/Gln) amidotransferase subunit B"/>
    <property type="match status" value="1"/>
</dbReference>
<evidence type="ECO:0000256" key="3">
    <source>
        <dbReference type="ARBA" id="ARBA00022598"/>
    </source>
</evidence>
<dbReference type="PANTHER" id="PTHR11659">
    <property type="entry name" value="GLUTAMYL-TRNA GLN AMIDOTRANSFERASE SUBUNIT B MITOCHONDRIAL AND PROKARYOTIC PET112-RELATED"/>
    <property type="match status" value="1"/>
</dbReference>
<organism evidence="12">
    <name type="scientific">candidate division WOR-3 bacterium</name>
    <dbReference type="NCBI Taxonomy" id="2052148"/>
    <lineage>
        <taxon>Bacteria</taxon>
        <taxon>Bacteria division WOR-3</taxon>
    </lineage>
</organism>
<sequence>MENKLEPVIGLEIHIQLNTETKLFCKCKNEYGATPNTHICPVCLGYPGALPVLNDEAVRLALKVALALHADIHKLSRFYRKNYFYPDLPKGYQITQYTESLATGGYIEIETPKGYKKIRLERMNIEEEAAKSIHTDTGEVLLDYNRSGIPLLEMVTLPDMNSPEEARAFLEKLRLILRYLEVSECDMEKGELRVDANISLHKPGERLGVKVELKNLNSFKSVYDGLNYEIERQKKILQGGGTVIQETRLWDEYKKETRSMRVKEEAHDYRYFPEPDLPPLVVQDTEIDELKKTLPELPDEKLKRFVSQYNIGIDQARILSMNKNLADYFEKAAQVALDKKLLANWINVEILGYLNENNIEIQEFRIHPEELGEFLNYISRGKLSYNMAKDIFKKTLYNEESLKHLLEEALNSIISSQELEKIINKVLEENQELVEKFRNGKTGVLGALIGKVMKETRGRADARKVKEILESKIGSPGT</sequence>
<dbReference type="InterPro" id="IPR018027">
    <property type="entry name" value="Asn/Gln_amidotransferase"/>
</dbReference>
<dbReference type="PROSITE" id="PS01234">
    <property type="entry name" value="GATB"/>
    <property type="match status" value="1"/>
</dbReference>
<dbReference type="InterPro" id="IPR006075">
    <property type="entry name" value="Asn/Gln-tRNA_Trfase_suB/E_cat"/>
</dbReference>
<comment type="function">
    <text evidence="7 10">Allows the formation of correctly charged Asn-tRNA(Asn) or Gln-tRNA(Gln) through the transamidation of misacylated Asp-tRNA(Asn) or Glu-tRNA(Gln) in organisms which lack either or both of asparaginyl-tRNA or glutaminyl-tRNA synthetases. The reaction takes place in the presence of glutamine and ATP through an activated phospho-Asp-tRNA(Asn) or phospho-Glu-tRNA(Gln).</text>
</comment>
<evidence type="ECO:0000256" key="9">
    <source>
        <dbReference type="ARBA" id="ARBA00047913"/>
    </source>
</evidence>
<dbReference type="InterPro" id="IPR042114">
    <property type="entry name" value="GatB_C_1"/>
</dbReference>
<dbReference type="HAMAP" id="MF_00121">
    <property type="entry name" value="GatB"/>
    <property type="match status" value="1"/>
</dbReference>
<evidence type="ECO:0000259" key="11">
    <source>
        <dbReference type="SMART" id="SM00845"/>
    </source>
</evidence>
<dbReference type="SMART" id="SM00845">
    <property type="entry name" value="GatB_Yqey"/>
    <property type="match status" value="1"/>
</dbReference>
<proteinExistence type="inferred from homology"/>
<keyword evidence="5 10" id="KW-0067">ATP-binding</keyword>
<dbReference type="InterPro" id="IPR014746">
    <property type="entry name" value="Gln_synth/guanido_kin_cat_dom"/>
</dbReference>
<evidence type="ECO:0000256" key="1">
    <source>
        <dbReference type="ARBA" id="ARBA00005306"/>
    </source>
</evidence>
<dbReference type="SUPFAM" id="SSF55931">
    <property type="entry name" value="Glutamine synthetase/guanido kinase"/>
    <property type="match status" value="1"/>
</dbReference>
<evidence type="ECO:0000313" key="12">
    <source>
        <dbReference type="EMBL" id="HHF58448.1"/>
    </source>
</evidence>
<dbReference type="Proteomes" id="UP000886014">
    <property type="component" value="Unassembled WGS sequence"/>
</dbReference>
<dbReference type="NCBIfam" id="TIGR00133">
    <property type="entry name" value="gatB"/>
    <property type="match status" value="1"/>
</dbReference>
<protein>
    <recommendedName>
        <fullName evidence="10">Aspartyl/glutamyl-tRNA(Asn/Gln) amidotransferase subunit B</fullName>
        <shortName evidence="10">Asp/Glu-ADT subunit B</shortName>
        <ecNumber evidence="10">6.3.5.-</ecNumber>
    </recommendedName>
</protein>
<name>A0A7C5I4Z2_UNCW3</name>
<reference evidence="12" key="1">
    <citation type="journal article" date="2020" name="mSystems">
        <title>Genome- and Community-Level Interaction Insights into Carbon Utilization and Element Cycling Functions of Hydrothermarchaeota in Hydrothermal Sediment.</title>
        <authorList>
            <person name="Zhou Z."/>
            <person name="Liu Y."/>
            <person name="Xu W."/>
            <person name="Pan J."/>
            <person name="Luo Z.H."/>
            <person name="Li M."/>
        </authorList>
    </citation>
    <scope>NUCLEOTIDE SEQUENCE [LARGE SCALE GENOMIC DNA]</scope>
    <source>
        <strain evidence="12">HyVt-94</strain>
    </source>
</reference>
<dbReference type="InterPro" id="IPR017958">
    <property type="entry name" value="Gln-tRNA_amidoTrfase_suB_CS"/>
</dbReference>
<dbReference type="SUPFAM" id="SSF89095">
    <property type="entry name" value="GatB/YqeY motif"/>
    <property type="match status" value="1"/>
</dbReference>
<dbReference type="Gene3D" id="1.10.150.380">
    <property type="entry name" value="GatB domain, N-terminal subdomain"/>
    <property type="match status" value="1"/>
</dbReference>
<evidence type="ECO:0000256" key="4">
    <source>
        <dbReference type="ARBA" id="ARBA00022741"/>
    </source>
</evidence>
<evidence type="ECO:0000256" key="2">
    <source>
        <dbReference type="ARBA" id="ARBA00011123"/>
    </source>
</evidence>
<dbReference type="PANTHER" id="PTHR11659:SF0">
    <property type="entry name" value="GLUTAMYL-TRNA(GLN) AMIDOTRANSFERASE SUBUNIT B, MITOCHONDRIAL"/>
    <property type="match status" value="1"/>
</dbReference>
<evidence type="ECO:0000256" key="8">
    <source>
        <dbReference type="ARBA" id="ARBA00047380"/>
    </source>
</evidence>
<keyword evidence="4 10" id="KW-0547">Nucleotide-binding</keyword>
<feature type="domain" description="Asn/Gln amidotransferase" evidence="11">
    <location>
        <begin position="327"/>
        <end position="473"/>
    </location>
</feature>
<evidence type="ECO:0000256" key="6">
    <source>
        <dbReference type="ARBA" id="ARBA00022917"/>
    </source>
</evidence>
<accession>A0A7C5I4Z2</accession>
<keyword evidence="6 10" id="KW-0648">Protein biosynthesis</keyword>
<dbReference type="GO" id="GO:0005524">
    <property type="term" value="F:ATP binding"/>
    <property type="evidence" value="ECO:0007669"/>
    <property type="project" value="UniProtKB-KW"/>
</dbReference>
<gene>
    <name evidence="10 12" type="primary">gatB</name>
    <name evidence="12" type="ORF">ENL41_03385</name>
</gene>
<comment type="caution">
    <text evidence="12">The sequence shown here is derived from an EMBL/GenBank/DDBJ whole genome shotgun (WGS) entry which is preliminary data.</text>
</comment>
<evidence type="ECO:0000256" key="7">
    <source>
        <dbReference type="ARBA" id="ARBA00024799"/>
    </source>
</evidence>
<dbReference type="NCBIfam" id="NF004014">
    <property type="entry name" value="PRK05477.1-4"/>
    <property type="match status" value="1"/>
</dbReference>
<dbReference type="InterPro" id="IPR004413">
    <property type="entry name" value="GatB"/>
</dbReference>
<comment type="catalytic activity">
    <reaction evidence="8 10">
        <text>L-aspartyl-tRNA(Asn) + L-glutamine + ATP + H2O = L-asparaginyl-tRNA(Asn) + L-glutamate + ADP + phosphate + 2 H(+)</text>
        <dbReference type="Rhea" id="RHEA:14513"/>
        <dbReference type="Rhea" id="RHEA-COMP:9674"/>
        <dbReference type="Rhea" id="RHEA-COMP:9677"/>
        <dbReference type="ChEBI" id="CHEBI:15377"/>
        <dbReference type="ChEBI" id="CHEBI:15378"/>
        <dbReference type="ChEBI" id="CHEBI:29985"/>
        <dbReference type="ChEBI" id="CHEBI:30616"/>
        <dbReference type="ChEBI" id="CHEBI:43474"/>
        <dbReference type="ChEBI" id="CHEBI:58359"/>
        <dbReference type="ChEBI" id="CHEBI:78515"/>
        <dbReference type="ChEBI" id="CHEBI:78516"/>
        <dbReference type="ChEBI" id="CHEBI:456216"/>
    </reaction>
</comment>
<dbReference type="InterPro" id="IPR003789">
    <property type="entry name" value="Asn/Gln_tRNA_amidoTrase-B-like"/>
</dbReference>
<dbReference type="Pfam" id="PF02934">
    <property type="entry name" value="GatB_N"/>
    <property type="match status" value="1"/>
</dbReference>
<dbReference type="NCBIfam" id="NF004012">
    <property type="entry name" value="PRK05477.1-2"/>
    <property type="match status" value="1"/>
</dbReference>
<dbReference type="Pfam" id="PF02637">
    <property type="entry name" value="GatB_Yqey"/>
    <property type="match status" value="1"/>
</dbReference>